<evidence type="ECO:0000313" key="3">
    <source>
        <dbReference type="Proteomes" id="UP000661012"/>
    </source>
</evidence>
<evidence type="ECO:0000256" key="1">
    <source>
        <dbReference type="SAM" id="Phobius"/>
    </source>
</evidence>
<feature type="transmembrane region" description="Helical" evidence="1">
    <location>
        <begin position="241"/>
        <end position="264"/>
    </location>
</feature>
<sequence>MTMIQTAAAADLAAAAAAAVAVAHRANGKDGTGSLTMIKRSLMSVLTPTFISAFMALGTLWFYLGRMGRLDVFLESISFKDLFIVVALFLAGSVAMICLVFYIPSLLVSLIIKKENTIFYNYQTIKDNLIRLSLIIYLLAITVFFVAVWFVDAKKYPGWLVFTMAGSGALLITLIIAYFFNRKAVSEVLQFKNKRIKKEYYRKFYFFIPVSLFLISFMYAYPLSLIFGKLHPPEHAGDLKVMMYATLTSLVVILFSLLPVTVYLRGKSTEGLSVRIVKVISAALAGLFFMSWIITSIPVLIINGTMKLSGIADFHPHVYLVQDKDYPAELLDKVLWKLTPLQNQERYVIHGVTMYSFGDIRLICPVKVLNAYVNSMTFRPGDRAYDQQLNKALAAAAQDCIPFSKNEVKALQSR</sequence>
<comment type="caution">
    <text evidence="2">The sequence shown here is derived from an EMBL/GenBank/DDBJ whole genome shotgun (WGS) entry which is preliminary data.</text>
</comment>
<dbReference type="GeneID" id="67478270"/>
<feature type="transmembrane region" description="Helical" evidence="1">
    <location>
        <begin position="276"/>
        <end position="301"/>
    </location>
</feature>
<feature type="transmembrane region" description="Helical" evidence="1">
    <location>
        <begin position="156"/>
        <end position="180"/>
    </location>
</feature>
<evidence type="ECO:0008006" key="4">
    <source>
        <dbReference type="Google" id="ProtNLM"/>
    </source>
</evidence>
<keyword evidence="1" id="KW-1133">Transmembrane helix</keyword>
<feature type="transmembrane region" description="Helical" evidence="1">
    <location>
        <begin position="84"/>
        <end position="108"/>
    </location>
</feature>
<feature type="transmembrane region" description="Helical" evidence="1">
    <location>
        <begin position="45"/>
        <end position="64"/>
    </location>
</feature>
<dbReference type="Proteomes" id="UP000661012">
    <property type="component" value="Unassembled WGS sequence"/>
</dbReference>
<feature type="transmembrane region" description="Helical" evidence="1">
    <location>
        <begin position="200"/>
        <end position="221"/>
    </location>
</feature>
<keyword evidence="1" id="KW-0812">Transmembrane</keyword>
<organism evidence="2 3">
    <name type="scientific">Erwinia persicina</name>
    <dbReference type="NCBI Taxonomy" id="55211"/>
    <lineage>
        <taxon>Bacteria</taxon>
        <taxon>Pseudomonadati</taxon>
        <taxon>Pseudomonadota</taxon>
        <taxon>Gammaproteobacteria</taxon>
        <taxon>Enterobacterales</taxon>
        <taxon>Erwiniaceae</taxon>
        <taxon>Erwinia</taxon>
    </lineage>
</organism>
<protein>
    <recommendedName>
        <fullName evidence="4">DUF5671 domain-containing protein</fullName>
    </recommendedName>
</protein>
<name>A0ABR8ZR15_9GAMM</name>
<dbReference type="EMBL" id="JACYNN010000003">
    <property type="protein sequence ID" value="MBD8106133.1"/>
    <property type="molecule type" value="Genomic_DNA"/>
</dbReference>
<evidence type="ECO:0000313" key="2">
    <source>
        <dbReference type="EMBL" id="MBD8106133.1"/>
    </source>
</evidence>
<proteinExistence type="predicted"/>
<dbReference type="RefSeq" id="WP_137269151.1">
    <property type="nucleotide sequence ID" value="NZ_CP082141.1"/>
</dbReference>
<keyword evidence="1" id="KW-0472">Membrane</keyword>
<accession>A0ABR8ZR15</accession>
<reference evidence="2 3" key="1">
    <citation type="journal article" date="2020" name="FEMS Microbiol. Ecol.">
        <title>Temporal dynamics of bacterial communities during seed development and maturation.</title>
        <authorList>
            <person name="Chesneau G."/>
            <person name="Torres-Cortes G."/>
            <person name="Briand M."/>
            <person name="Darrasse A."/>
            <person name="Preveaux A."/>
            <person name="Marais C."/>
            <person name="Jacques M.A."/>
            <person name="Shade A."/>
            <person name="Barret M."/>
        </authorList>
    </citation>
    <scope>NUCLEOTIDE SEQUENCE [LARGE SCALE GENOMIC DNA]</scope>
    <source>
        <strain evidence="2 3">CFBP13732</strain>
    </source>
</reference>
<gene>
    <name evidence="2" type="ORF">IFT93_06785</name>
</gene>
<keyword evidence="3" id="KW-1185">Reference proteome</keyword>
<feature type="transmembrane region" description="Helical" evidence="1">
    <location>
        <begin position="129"/>
        <end position="150"/>
    </location>
</feature>